<evidence type="ECO:0000259" key="2">
    <source>
        <dbReference type="PROSITE" id="PS50164"/>
    </source>
</evidence>
<dbReference type="CDD" id="cd10456">
    <property type="entry name" value="GIY-YIG_UPF0213"/>
    <property type="match status" value="1"/>
</dbReference>
<dbReference type="InterPro" id="IPR050190">
    <property type="entry name" value="UPF0213_domain"/>
</dbReference>
<dbReference type="Pfam" id="PF01541">
    <property type="entry name" value="GIY-YIG"/>
    <property type="match status" value="1"/>
</dbReference>
<dbReference type="InterPro" id="IPR000305">
    <property type="entry name" value="GIY-YIG_endonuc"/>
</dbReference>
<dbReference type="AlphaFoldDB" id="A0A2H0KS89"/>
<evidence type="ECO:0000313" key="4">
    <source>
        <dbReference type="Proteomes" id="UP000229317"/>
    </source>
</evidence>
<evidence type="ECO:0000256" key="1">
    <source>
        <dbReference type="ARBA" id="ARBA00007435"/>
    </source>
</evidence>
<dbReference type="PANTHER" id="PTHR34477">
    <property type="entry name" value="UPF0213 PROTEIN YHBQ"/>
    <property type="match status" value="1"/>
</dbReference>
<organism evidence="3 4">
    <name type="scientific">Candidatus Portnoybacteria bacterium CG11_big_fil_rev_8_21_14_0_20_40_15</name>
    <dbReference type="NCBI Taxonomy" id="1974817"/>
    <lineage>
        <taxon>Bacteria</taxon>
        <taxon>Candidatus Portnoyibacteriota</taxon>
    </lineage>
</organism>
<dbReference type="Gene3D" id="3.40.1440.10">
    <property type="entry name" value="GIY-YIG endonuclease"/>
    <property type="match status" value="1"/>
</dbReference>
<feature type="domain" description="GIY-YIG" evidence="2">
    <location>
        <begin position="1"/>
        <end position="75"/>
    </location>
</feature>
<dbReference type="EMBL" id="PCVO01000052">
    <property type="protein sequence ID" value="PIQ75018.1"/>
    <property type="molecule type" value="Genomic_DNA"/>
</dbReference>
<dbReference type="PROSITE" id="PS50164">
    <property type="entry name" value="GIY_YIG"/>
    <property type="match status" value="1"/>
</dbReference>
<comment type="similarity">
    <text evidence="1">Belongs to the UPF0213 family.</text>
</comment>
<reference evidence="3 4" key="1">
    <citation type="submission" date="2017-09" db="EMBL/GenBank/DDBJ databases">
        <title>Depth-based differentiation of microbial function through sediment-hosted aquifers and enrichment of novel symbionts in the deep terrestrial subsurface.</title>
        <authorList>
            <person name="Probst A.J."/>
            <person name="Ladd B."/>
            <person name="Jarett J.K."/>
            <person name="Geller-Mcgrath D.E."/>
            <person name="Sieber C.M."/>
            <person name="Emerson J.B."/>
            <person name="Anantharaman K."/>
            <person name="Thomas B.C."/>
            <person name="Malmstrom R."/>
            <person name="Stieglmeier M."/>
            <person name="Klingl A."/>
            <person name="Woyke T."/>
            <person name="Ryan C.M."/>
            <person name="Banfield J.F."/>
        </authorList>
    </citation>
    <scope>NUCLEOTIDE SEQUENCE [LARGE SCALE GENOMIC DNA]</scope>
    <source>
        <strain evidence="3">CG11_big_fil_rev_8_21_14_0_20_40_15</strain>
    </source>
</reference>
<gene>
    <name evidence="3" type="ORF">COV84_03520</name>
</gene>
<proteinExistence type="inferred from homology"/>
<dbReference type="InterPro" id="IPR035901">
    <property type="entry name" value="GIY-YIG_endonuc_sf"/>
</dbReference>
<dbReference type="PANTHER" id="PTHR34477:SF1">
    <property type="entry name" value="UPF0213 PROTEIN YHBQ"/>
    <property type="match status" value="1"/>
</dbReference>
<dbReference type="Proteomes" id="UP000229317">
    <property type="component" value="Unassembled WGS sequence"/>
</dbReference>
<dbReference type="SMART" id="SM00465">
    <property type="entry name" value="GIYc"/>
    <property type="match status" value="1"/>
</dbReference>
<protein>
    <recommendedName>
        <fullName evidence="2">GIY-YIG domain-containing protein</fullName>
    </recommendedName>
</protein>
<comment type="caution">
    <text evidence="3">The sequence shown here is derived from an EMBL/GenBank/DDBJ whole genome shotgun (WGS) entry which is preliminary data.</text>
</comment>
<sequence length="90" mass="10991">MYNVYIIKNSRNELYIGITDNLKHRLRDHNTGKGAAFTKNKANFIYVFIEECNTLKEARKREIQIKKWRRDKKEMLIKKYNLRQETKIKK</sequence>
<dbReference type="SUPFAM" id="SSF82771">
    <property type="entry name" value="GIY-YIG endonuclease"/>
    <property type="match status" value="1"/>
</dbReference>
<evidence type="ECO:0000313" key="3">
    <source>
        <dbReference type="EMBL" id="PIQ75018.1"/>
    </source>
</evidence>
<name>A0A2H0KS89_9BACT</name>
<accession>A0A2H0KS89</accession>